<proteinExistence type="predicted"/>
<dbReference type="Gene3D" id="3.10.580.10">
    <property type="entry name" value="CBS-domain"/>
    <property type="match status" value="1"/>
</dbReference>
<keyword evidence="3" id="KW-1185">Reference proteome</keyword>
<dbReference type="KEGG" id="echu:RQP59_03245"/>
<reference evidence="2" key="1">
    <citation type="submission" date="2023-09" db="EMBL/GenBank/DDBJ databases">
        <title>Coexistence of blaNDM-1 and blaKPC-2 in Enterobacter chuandaensis.</title>
        <authorList>
            <person name="Chen R."/>
        </authorList>
    </citation>
    <scope>NUCLEOTIDE SEQUENCE</scope>
    <source>
        <strain evidence="2">FAHZZU5885</strain>
    </source>
</reference>
<evidence type="ECO:0000313" key="2">
    <source>
        <dbReference type="EMBL" id="WNS38598.1"/>
    </source>
</evidence>
<organism evidence="2">
    <name type="scientific">Enterobacter chuandaensis</name>
    <dbReference type="NCBI Taxonomy" id="2497875"/>
    <lineage>
        <taxon>Bacteria</taxon>
        <taxon>Pseudomonadati</taxon>
        <taxon>Pseudomonadota</taxon>
        <taxon>Gammaproteobacteria</taxon>
        <taxon>Enterobacterales</taxon>
        <taxon>Enterobacteriaceae</taxon>
        <taxon>Enterobacter</taxon>
        <taxon>Enterobacter cloacae complex</taxon>
    </lineage>
</organism>
<dbReference type="Proteomes" id="UP001577381">
    <property type="component" value="Unassembled WGS sequence"/>
</dbReference>
<dbReference type="SUPFAM" id="SSF54631">
    <property type="entry name" value="CBS-domain pair"/>
    <property type="match status" value="1"/>
</dbReference>
<dbReference type="AlphaFoldDB" id="A0AA96M5D2"/>
<dbReference type="RefSeq" id="WP_265195120.1">
    <property type="nucleotide sequence ID" value="NZ_CP135253.1"/>
</dbReference>
<name>A0AA96M5D2_9ENTR</name>
<protein>
    <submittedName>
        <fullName evidence="2">CBS domain-containing protein</fullName>
    </submittedName>
</protein>
<dbReference type="InterPro" id="IPR046342">
    <property type="entry name" value="CBS_dom_sf"/>
</dbReference>
<accession>A0AA96M5D2</accession>
<dbReference type="EMBL" id="CP135253">
    <property type="protein sequence ID" value="WNS38598.1"/>
    <property type="molecule type" value="Genomic_DNA"/>
</dbReference>
<gene>
    <name evidence="1" type="ORF">ACE3KR_16090</name>
    <name evidence="2" type="ORF">RQP59_03245</name>
</gene>
<evidence type="ECO:0000313" key="1">
    <source>
        <dbReference type="EMBL" id="MFB4720394.1"/>
    </source>
</evidence>
<reference evidence="1 3" key="2">
    <citation type="submission" date="2024-09" db="EMBL/GenBank/DDBJ databases">
        <title>Molecular characterization of Carbapenemase-producing Enterobacter cloacae Complex from Infections in Argentina.</title>
        <authorList>
            <person name="De Mendieta J.M."/>
            <person name="Gomez S."/>
        </authorList>
    </citation>
    <scope>NUCLEOTIDE SEQUENCE [LARGE SCALE GENOMIC DNA]</scope>
    <source>
        <strain evidence="1 3">M23267</strain>
    </source>
</reference>
<sequence>MGAQLWMSPLTGYRRNGTRFESIDSIFLEKISVDLICEPILCCKDSDDASDAHYALTQRDFDITAVVSENGEIIGQVEREKLKQGKVYNYISGIEKTSCIDEKTSLVELIEILKDDFFKYVTSDGEIVAIITRADLNKPLPRTYFFGIISLIEMHLNFWITYYFPNNQWGKYVNSERMEGAKTIFEARKGLNDSISLLDCIQFCDKKSILRNNSEFLSIFEFSSKSKFDRYMKFIEKIRNEIAHSQNSIISGLEWKDFVHTLSFSRTLLTLSDVKVEEDCRKKAEQFKDDMLVSIRVS</sequence>
<dbReference type="EMBL" id="JBHGSI010000004">
    <property type="protein sequence ID" value="MFB4720394.1"/>
    <property type="molecule type" value="Genomic_DNA"/>
</dbReference>
<evidence type="ECO:0000313" key="3">
    <source>
        <dbReference type="Proteomes" id="UP001577381"/>
    </source>
</evidence>